<sequence length="238" mass="26689">MKDVIIKLENVWKIYKMGKVEVPALRGLNLEIKKGEFVAIMGPSGSGKSTCMNMVGCLDVPTKGRIFLEHQDISKLSESDLAQIRGKKIGFIFQAFNLIPSLTALENVMLPMIFQGTERTKRLKRATELLTSVGLKDRMYHRPSQLSGGQQQRVAIARALANDPEIILADEPTGNLDTKTGENVIEFLEKLNNEGRTIIMVTHDANLAMKHAKTIYWLKDGKIEKVTKRVSGKWKVVR</sequence>
<dbReference type="InterPro" id="IPR017911">
    <property type="entry name" value="MacB-like_ATP-bd"/>
</dbReference>
<reference evidence="6" key="1">
    <citation type="journal article" date="2020" name="bioRxiv">
        <title>A rank-normalized archaeal taxonomy based on genome phylogeny resolves widespread incomplete and uneven classifications.</title>
        <authorList>
            <person name="Rinke C."/>
            <person name="Chuvochina M."/>
            <person name="Mussig A.J."/>
            <person name="Chaumeil P.-A."/>
            <person name="Waite D.W."/>
            <person name="Whitman W.B."/>
            <person name="Parks D.H."/>
            <person name="Hugenholtz P."/>
        </authorList>
    </citation>
    <scope>NUCLEOTIDE SEQUENCE [LARGE SCALE GENOMIC DNA]</scope>
</reference>
<dbReference type="PANTHER" id="PTHR24220:SF86">
    <property type="entry name" value="ABC TRANSPORTER ABCH.1"/>
    <property type="match status" value="1"/>
</dbReference>
<evidence type="ECO:0000256" key="3">
    <source>
        <dbReference type="ARBA" id="ARBA00022840"/>
    </source>
</evidence>
<dbReference type="InterPro" id="IPR003593">
    <property type="entry name" value="AAA+_ATPase"/>
</dbReference>
<evidence type="ECO:0000256" key="2">
    <source>
        <dbReference type="ARBA" id="ARBA00022741"/>
    </source>
</evidence>
<dbReference type="GO" id="GO:0005886">
    <property type="term" value="C:plasma membrane"/>
    <property type="evidence" value="ECO:0007669"/>
    <property type="project" value="TreeGrafter"/>
</dbReference>
<organism evidence="5 6">
    <name type="scientific">Candidatus Iainarchaeum sp</name>
    <dbReference type="NCBI Taxonomy" id="3101447"/>
    <lineage>
        <taxon>Archaea</taxon>
        <taxon>Candidatus Iainarchaeota</taxon>
        <taxon>Candidatus Iainarchaeia</taxon>
        <taxon>Candidatus Iainarchaeales</taxon>
        <taxon>Candidatus Iainarchaeaceae</taxon>
        <taxon>Candidatus Iainarchaeum</taxon>
    </lineage>
</organism>
<dbReference type="PROSITE" id="PS00211">
    <property type="entry name" value="ABC_TRANSPORTER_1"/>
    <property type="match status" value="1"/>
</dbReference>
<evidence type="ECO:0000313" key="5">
    <source>
        <dbReference type="EMBL" id="HIH17100.1"/>
    </source>
</evidence>
<feature type="domain" description="ABC transporter" evidence="4">
    <location>
        <begin position="6"/>
        <end position="238"/>
    </location>
</feature>
<keyword evidence="2" id="KW-0547">Nucleotide-binding</keyword>
<dbReference type="GO" id="GO:0098796">
    <property type="term" value="C:membrane protein complex"/>
    <property type="evidence" value="ECO:0007669"/>
    <property type="project" value="UniProtKB-ARBA"/>
</dbReference>
<dbReference type="CDD" id="cd03255">
    <property type="entry name" value="ABC_MJ0796_LolCDE_FtsE"/>
    <property type="match status" value="1"/>
</dbReference>
<evidence type="ECO:0000256" key="1">
    <source>
        <dbReference type="ARBA" id="ARBA00022448"/>
    </source>
</evidence>
<evidence type="ECO:0000313" key="6">
    <source>
        <dbReference type="Proteomes" id="UP000564964"/>
    </source>
</evidence>
<gene>
    <name evidence="5" type="ORF">HA252_06880</name>
</gene>
<protein>
    <submittedName>
        <fullName evidence="5">ABC transporter ATP-binding protein</fullName>
    </submittedName>
</protein>
<dbReference type="Pfam" id="PF00005">
    <property type="entry name" value="ABC_tran"/>
    <property type="match status" value="1"/>
</dbReference>
<comment type="caution">
    <text evidence="5">The sequence shown here is derived from an EMBL/GenBank/DDBJ whole genome shotgun (WGS) entry which is preliminary data.</text>
</comment>
<dbReference type="InterPro" id="IPR015854">
    <property type="entry name" value="ABC_transpr_LolD-like"/>
</dbReference>
<evidence type="ECO:0000259" key="4">
    <source>
        <dbReference type="PROSITE" id="PS50893"/>
    </source>
</evidence>
<dbReference type="InterPro" id="IPR003439">
    <property type="entry name" value="ABC_transporter-like_ATP-bd"/>
</dbReference>
<dbReference type="SMART" id="SM00382">
    <property type="entry name" value="AAA"/>
    <property type="match status" value="1"/>
</dbReference>
<dbReference type="GO" id="GO:0022857">
    <property type="term" value="F:transmembrane transporter activity"/>
    <property type="evidence" value="ECO:0007669"/>
    <property type="project" value="UniProtKB-ARBA"/>
</dbReference>
<dbReference type="GO" id="GO:0005524">
    <property type="term" value="F:ATP binding"/>
    <property type="evidence" value="ECO:0007669"/>
    <property type="project" value="UniProtKB-KW"/>
</dbReference>
<dbReference type="AlphaFoldDB" id="A0A7J4JJR8"/>
<dbReference type="GO" id="GO:0016887">
    <property type="term" value="F:ATP hydrolysis activity"/>
    <property type="evidence" value="ECO:0007669"/>
    <property type="project" value="InterPro"/>
</dbReference>
<dbReference type="FunFam" id="3.40.50.300:FF:000032">
    <property type="entry name" value="Export ABC transporter ATP-binding protein"/>
    <property type="match status" value="1"/>
</dbReference>
<keyword evidence="1" id="KW-0813">Transport</keyword>
<proteinExistence type="predicted"/>
<dbReference type="EMBL" id="DUGH01000165">
    <property type="protein sequence ID" value="HIH17100.1"/>
    <property type="molecule type" value="Genomic_DNA"/>
</dbReference>
<dbReference type="PROSITE" id="PS50893">
    <property type="entry name" value="ABC_TRANSPORTER_2"/>
    <property type="match status" value="1"/>
</dbReference>
<dbReference type="InterPro" id="IPR027417">
    <property type="entry name" value="P-loop_NTPase"/>
</dbReference>
<dbReference type="SUPFAM" id="SSF52540">
    <property type="entry name" value="P-loop containing nucleoside triphosphate hydrolases"/>
    <property type="match status" value="1"/>
</dbReference>
<dbReference type="Gene3D" id="3.40.50.300">
    <property type="entry name" value="P-loop containing nucleotide triphosphate hydrolases"/>
    <property type="match status" value="1"/>
</dbReference>
<accession>A0A7J4JJR8</accession>
<dbReference type="Proteomes" id="UP000564964">
    <property type="component" value="Unassembled WGS sequence"/>
</dbReference>
<dbReference type="InterPro" id="IPR017871">
    <property type="entry name" value="ABC_transporter-like_CS"/>
</dbReference>
<keyword evidence="3 5" id="KW-0067">ATP-binding</keyword>
<dbReference type="PANTHER" id="PTHR24220">
    <property type="entry name" value="IMPORT ATP-BINDING PROTEIN"/>
    <property type="match status" value="1"/>
</dbReference>
<name>A0A7J4JJR8_9ARCH</name>